<feature type="transmembrane region" description="Helical" evidence="1">
    <location>
        <begin position="30"/>
        <end position="50"/>
    </location>
</feature>
<name>A0ABS0PJZ3_9BRAD</name>
<comment type="caution">
    <text evidence="2">The sequence shown here is derived from an EMBL/GenBank/DDBJ whole genome shotgun (WGS) entry which is preliminary data.</text>
</comment>
<reference evidence="2 3" key="1">
    <citation type="submission" date="2020-07" db="EMBL/GenBank/DDBJ databases">
        <title>Bradyrhizobium diversity isolated from nodules of indigenous legumes of Western Australia.</title>
        <authorList>
            <person name="Klepa M.S."/>
        </authorList>
    </citation>
    <scope>NUCLEOTIDE SEQUENCE [LARGE SCALE GENOMIC DNA]</scope>
    <source>
        <strain evidence="2 3">CNPSo 4010</strain>
    </source>
</reference>
<organism evidence="2 3">
    <name type="scientific">Bradyrhizobium agreste</name>
    <dbReference type="NCBI Taxonomy" id="2751811"/>
    <lineage>
        <taxon>Bacteria</taxon>
        <taxon>Pseudomonadati</taxon>
        <taxon>Pseudomonadota</taxon>
        <taxon>Alphaproteobacteria</taxon>
        <taxon>Hyphomicrobiales</taxon>
        <taxon>Nitrobacteraceae</taxon>
        <taxon>Bradyrhizobium</taxon>
    </lineage>
</organism>
<gene>
    <name evidence="2" type="ORF">HZZ13_06215</name>
</gene>
<dbReference type="EMBL" id="JACCHP010000003">
    <property type="protein sequence ID" value="MBH5397385.1"/>
    <property type="molecule type" value="Genomic_DNA"/>
</dbReference>
<evidence type="ECO:0000313" key="2">
    <source>
        <dbReference type="EMBL" id="MBH5397385.1"/>
    </source>
</evidence>
<proteinExistence type="predicted"/>
<evidence type="ECO:0000313" key="3">
    <source>
        <dbReference type="Proteomes" id="UP000807370"/>
    </source>
</evidence>
<keyword evidence="3" id="KW-1185">Reference proteome</keyword>
<sequence length="56" mass="6278">MPADLVRLDIIIPVLMYCALLWWVGRGVSWTARLATAAVTLLLIIVVLLFERGWPA</sequence>
<keyword evidence="1" id="KW-1133">Transmembrane helix</keyword>
<feature type="transmembrane region" description="Helical" evidence="1">
    <location>
        <begin position="5"/>
        <end position="24"/>
    </location>
</feature>
<dbReference type="Proteomes" id="UP000807370">
    <property type="component" value="Unassembled WGS sequence"/>
</dbReference>
<accession>A0ABS0PJZ3</accession>
<keyword evidence="1" id="KW-0812">Transmembrane</keyword>
<evidence type="ECO:0000256" key="1">
    <source>
        <dbReference type="SAM" id="Phobius"/>
    </source>
</evidence>
<protein>
    <submittedName>
        <fullName evidence="2">Uncharacterized protein</fullName>
    </submittedName>
</protein>
<dbReference type="RefSeq" id="WP_197958753.1">
    <property type="nucleotide sequence ID" value="NZ_JACCHP010000003.1"/>
</dbReference>
<keyword evidence="1" id="KW-0472">Membrane</keyword>